<sequence length="72" mass="7333">MVSESQVIIGHTSPALALSPYLSPMGAPIAHSAPQGQCAGAPEETHTPITSSSTHELPLITMGEHGAFVSVV</sequence>
<organism evidence="2 3">
    <name type="scientific">Dissostichus eleginoides</name>
    <name type="common">Patagonian toothfish</name>
    <name type="synonym">Dissostichus amissus</name>
    <dbReference type="NCBI Taxonomy" id="100907"/>
    <lineage>
        <taxon>Eukaryota</taxon>
        <taxon>Metazoa</taxon>
        <taxon>Chordata</taxon>
        <taxon>Craniata</taxon>
        <taxon>Vertebrata</taxon>
        <taxon>Euteleostomi</taxon>
        <taxon>Actinopterygii</taxon>
        <taxon>Neopterygii</taxon>
        <taxon>Teleostei</taxon>
        <taxon>Neoteleostei</taxon>
        <taxon>Acanthomorphata</taxon>
        <taxon>Eupercaria</taxon>
        <taxon>Perciformes</taxon>
        <taxon>Notothenioidei</taxon>
        <taxon>Nototheniidae</taxon>
        <taxon>Dissostichus</taxon>
    </lineage>
</organism>
<keyword evidence="3" id="KW-1185">Reference proteome</keyword>
<name>A0AAD9C9F2_DISEL</name>
<evidence type="ECO:0000313" key="3">
    <source>
        <dbReference type="Proteomes" id="UP001228049"/>
    </source>
</evidence>
<dbReference type="AlphaFoldDB" id="A0AAD9C9F2"/>
<evidence type="ECO:0000256" key="1">
    <source>
        <dbReference type="SAM" id="MobiDB-lite"/>
    </source>
</evidence>
<dbReference type="EMBL" id="JASDAP010000009">
    <property type="protein sequence ID" value="KAK1896828.1"/>
    <property type="molecule type" value="Genomic_DNA"/>
</dbReference>
<gene>
    <name evidence="2" type="ORF">KUDE01_016369</name>
</gene>
<proteinExistence type="predicted"/>
<accession>A0AAD9C9F2</accession>
<reference evidence="2" key="1">
    <citation type="submission" date="2023-04" db="EMBL/GenBank/DDBJ databases">
        <title>Chromosome-level genome of Chaenocephalus aceratus.</title>
        <authorList>
            <person name="Park H."/>
        </authorList>
    </citation>
    <scope>NUCLEOTIDE SEQUENCE</scope>
    <source>
        <strain evidence="2">DE</strain>
        <tissue evidence="2">Muscle</tissue>
    </source>
</reference>
<comment type="caution">
    <text evidence="2">The sequence shown here is derived from an EMBL/GenBank/DDBJ whole genome shotgun (WGS) entry which is preliminary data.</text>
</comment>
<feature type="region of interest" description="Disordered" evidence="1">
    <location>
        <begin position="29"/>
        <end position="57"/>
    </location>
</feature>
<dbReference type="Proteomes" id="UP001228049">
    <property type="component" value="Unassembled WGS sequence"/>
</dbReference>
<evidence type="ECO:0000313" key="2">
    <source>
        <dbReference type="EMBL" id="KAK1896828.1"/>
    </source>
</evidence>
<protein>
    <submittedName>
        <fullName evidence="2">5'-3' exoribonuclease 2</fullName>
    </submittedName>
</protein>